<proteinExistence type="predicted"/>
<evidence type="ECO:0000313" key="2">
    <source>
        <dbReference type="Proteomes" id="UP001055634"/>
    </source>
</evidence>
<reference evidence="1" key="1">
    <citation type="submission" date="2022-04" db="EMBL/GenBank/DDBJ databases">
        <authorList>
            <person name="Friedrich I."/>
            <person name="Schneider D."/>
            <person name="Poehlein A."/>
            <person name="Hertel R."/>
            <person name="Daniel R."/>
        </authorList>
    </citation>
    <scope>NUCLEOTIDE SEQUENCE</scope>
</reference>
<gene>
    <name evidence="1" type="ORF">GURKE_02040</name>
</gene>
<accession>A0A9E7SSR1</accession>
<evidence type="ECO:0000313" key="1">
    <source>
        <dbReference type="EMBL" id="UTC28235.1"/>
    </source>
</evidence>
<dbReference type="Proteomes" id="UP001055634">
    <property type="component" value="Segment"/>
</dbReference>
<keyword evidence="2" id="KW-1185">Reference proteome</keyword>
<dbReference type="EMBL" id="ON529850">
    <property type="protein sequence ID" value="UTC28235.1"/>
    <property type="molecule type" value="Genomic_DNA"/>
</dbReference>
<sequence>MSDETISRLWTVELSAREETALLEAFGHGGGAVRRALLKGIDAVNEDRAAREKYGDAVRMRVDIPAADVRLMRIAIRTVVDQGHAFIRTLEEQLKKRPEANDNTFTLTLRGYLDIERAKVAEFQTLLDRLPPLGA</sequence>
<protein>
    <submittedName>
        <fullName evidence="1">Uncharacterized protein</fullName>
    </submittedName>
</protein>
<name>A0A9E7SSR1_9CAUD</name>
<organism evidence="1 2">
    <name type="scientific">Brevundimonas phage vB_BpoS-Gurke</name>
    <dbReference type="NCBI Taxonomy" id="2948599"/>
    <lineage>
        <taxon>Viruses</taxon>
        <taxon>Duplodnaviria</taxon>
        <taxon>Heunggongvirae</taxon>
        <taxon>Uroviricota</taxon>
        <taxon>Caudoviricetes</taxon>
        <taxon>Jeanschmidtviridae</taxon>
        <taxon>Kikimoravirus</taxon>
        <taxon>Kikimoravirus gurke</taxon>
    </lineage>
</organism>